<evidence type="ECO:0000313" key="2">
    <source>
        <dbReference type="Proteomes" id="UP001614394"/>
    </source>
</evidence>
<organism evidence="1 2">
    <name type="scientific">Streptomyces fildesensis</name>
    <dbReference type="NCBI Taxonomy" id="375757"/>
    <lineage>
        <taxon>Bacteria</taxon>
        <taxon>Bacillati</taxon>
        <taxon>Actinomycetota</taxon>
        <taxon>Actinomycetes</taxon>
        <taxon>Kitasatosporales</taxon>
        <taxon>Streptomycetaceae</taxon>
        <taxon>Streptomyces</taxon>
    </lineage>
</organism>
<dbReference type="Gene3D" id="3.40.1350.10">
    <property type="match status" value="1"/>
</dbReference>
<dbReference type="RefSeq" id="WP_399648355.1">
    <property type="nucleotide sequence ID" value="NZ_JBITYG010000003.1"/>
</dbReference>
<keyword evidence="1" id="KW-0067">ATP-binding</keyword>
<dbReference type="SUPFAM" id="SSF55874">
    <property type="entry name" value="ATPase domain of HSP90 chaperone/DNA topoisomerase II/histidine kinase"/>
    <property type="match status" value="1"/>
</dbReference>
<proteinExistence type="predicted"/>
<dbReference type="GO" id="GO:0005524">
    <property type="term" value="F:ATP binding"/>
    <property type="evidence" value="ECO:0007669"/>
    <property type="project" value="UniProtKB-KW"/>
</dbReference>
<name>A0ABW8C5J0_9ACTN</name>
<comment type="caution">
    <text evidence="1">The sequence shown here is derived from an EMBL/GenBank/DDBJ whole genome shotgun (WGS) entry which is preliminary data.</text>
</comment>
<gene>
    <name evidence="1" type="ORF">ACIGXA_14285</name>
</gene>
<dbReference type="InterPro" id="IPR011856">
    <property type="entry name" value="tRNA_endonuc-like_dom_sf"/>
</dbReference>
<accession>A0ABW8C5J0</accession>
<keyword evidence="1" id="KW-0547">Nucleotide-binding</keyword>
<dbReference type="InterPro" id="IPR036890">
    <property type="entry name" value="HATPase_C_sf"/>
</dbReference>
<reference evidence="1 2" key="1">
    <citation type="submission" date="2024-10" db="EMBL/GenBank/DDBJ databases">
        <title>The Natural Products Discovery Center: Release of the First 8490 Sequenced Strains for Exploring Actinobacteria Biosynthetic Diversity.</title>
        <authorList>
            <person name="Kalkreuter E."/>
            <person name="Kautsar S.A."/>
            <person name="Yang D."/>
            <person name="Bader C.D."/>
            <person name="Teijaro C.N."/>
            <person name="Fluegel L."/>
            <person name="Davis C.M."/>
            <person name="Simpson J.R."/>
            <person name="Lauterbach L."/>
            <person name="Steele A.D."/>
            <person name="Gui C."/>
            <person name="Meng S."/>
            <person name="Li G."/>
            <person name="Viehrig K."/>
            <person name="Ye F."/>
            <person name="Su P."/>
            <person name="Kiefer A.F."/>
            <person name="Nichols A."/>
            <person name="Cepeda A.J."/>
            <person name="Yan W."/>
            <person name="Fan B."/>
            <person name="Jiang Y."/>
            <person name="Adhikari A."/>
            <person name="Zheng C.-J."/>
            <person name="Schuster L."/>
            <person name="Cowan T.M."/>
            <person name="Smanski M.J."/>
            <person name="Chevrette M.G."/>
            <person name="De Carvalho L.P.S."/>
            <person name="Shen B."/>
        </authorList>
    </citation>
    <scope>NUCLEOTIDE SEQUENCE [LARGE SCALE GENOMIC DNA]</scope>
    <source>
        <strain evidence="1 2">NPDC053399</strain>
    </source>
</reference>
<dbReference type="Proteomes" id="UP001614394">
    <property type="component" value="Unassembled WGS sequence"/>
</dbReference>
<protein>
    <submittedName>
        <fullName evidence="1">ATP-binding protein</fullName>
    </submittedName>
</protein>
<dbReference type="Pfam" id="PF13589">
    <property type="entry name" value="HATPase_c_3"/>
    <property type="match status" value="1"/>
</dbReference>
<sequence length="654" mass="74341">MDLNVLNHLGINLYSNVPAVLSEIVANAYDADATEVRITIDRVAGRVVISDNGNGMTREEVNGRFLTVGYRRRDREGGAVTARGRRVMGRKGIGKLSLFSIARVIEVETAKGEDKNALVMRLDGVQRAMTEAGGNGEYRPEVRSVESIDFESGTRITLTNLKKGLNNTSGALRKRLARRFSILGAEENFHLFIDGVEVTIADRDYYHKIQYIWTFGNIENGNKIASQCSKLRHHQHLPSETEHGVVSGWIGTVGSSKDLKEVGGENLNQITLMARGKLAHEDILEELRETSVYRSYMIGEISANFLDADDQPDIATSSRQRIIEDDPRYASVIEWMQTQVLPDIRKRWKELRNEDGTKSATEEPLVSEWFHGLGPDSRKKASRLFGKINQVVVNNESERRNLLSHMILAFETMQYKDNLDALDELGVSDLTAVARVFKDVDELESVLYHKIVTQRLKVIEKLHTHMTEDDLEKVLQKHLFDNMWLLDPSWERASEPHMEERIDVAFKEITESLTEDVKARRMDIRYRKVTGAHVIVELKRYSVKVSGTELIEQITRYRDALEEYLRKSGINEPVEVVCVVGADLKDWSNATNKGRSIGMLREQGARVVKYDELLANAQSSYREYLRGRKDVGKMRKIMDRLAESVDADETEEEA</sequence>
<dbReference type="EMBL" id="JBITYG010000003">
    <property type="protein sequence ID" value="MFI9101683.1"/>
    <property type="molecule type" value="Genomic_DNA"/>
</dbReference>
<evidence type="ECO:0000313" key="1">
    <source>
        <dbReference type="EMBL" id="MFI9101683.1"/>
    </source>
</evidence>
<dbReference type="Gene3D" id="3.30.565.10">
    <property type="entry name" value="Histidine kinase-like ATPase, C-terminal domain"/>
    <property type="match status" value="1"/>
</dbReference>
<keyword evidence="2" id="KW-1185">Reference proteome</keyword>